<dbReference type="EMBL" id="JBANRG010000090">
    <property type="protein sequence ID" value="KAK7436902.1"/>
    <property type="molecule type" value="Genomic_DNA"/>
</dbReference>
<keyword evidence="1" id="KW-0175">Coiled coil</keyword>
<gene>
    <name evidence="2" type="ORF">VKT23_018922</name>
</gene>
<protein>
    <submittedName>
        <fullName evidence="2">Uncharacterized protein</fullName>
    </submittedName>
</protein>
<name>A0ABR1IN38_9AGAR</name>
<accession>A0ABR1IN38</accession>
<keyword evidence="3" id="KW-1185">Reference proteome</keyword>
<organism evidence="2 3">
    <name type="scientific">Marasmiellus scandens</name>
    <dbReference type="NCBI Taxonomy" id="2682957"/>
    <lineage>
        <taxon>Eukaryota</taxon>
        <taxon>Fungi</taxon>
        <taxon>Dikarya</taxon>
        <taxon>Basidiomycota</taxon>
        <taxon>Agaricomycotina</taxon>
        <taxon>Agaricomycetes</taxon>
        <taxon>Agaricomycetidae</taxon>
        <taxon>Agaricales</taxon>
        <taxon>Marasmiineae</taxon>
        <taxon>Omphalotaceae</taxon>
        <taxon>Marasmiellus</taxon>
    </lineage>
</organism>
<sequence>MPKPAPFTPKPAIEKLPLAVRKDIRDNFESEKEDLEKQVNDLLGNEYKFNINPNEIWAYNQSSGSTNCGSIMKNYATGFIYCLKYFTEKYGDEGKDHFNGAVSQSEISVGVNALGDKAPTITCEVRDGVFWILFNHTSLGYNCDYIGDALLAAIEAAPREGLSLRAKHSVDEDYESKIDDLREELGKMIAIPDLVLDPNWEENFKELKAAVSDEGWQQNFGRTIYDYFDNFKSQLGYQGFKDDDMLQEGLAEVFESKKIVVRVVPKTKKSYNEAVIEDGVIYLQVSFCSSLAPSKANSLFQTTPSNWWVNVGQIGEGFIDLL</sequence>
<comment type="caution">
    <text evidence="2">The sequence shown here is derived from an EMBL/GenBank/DDBJ whole genome shotgun (WGS) entry which is preliminary data.</text>
</comment>
<evidence type="ECO:0000256" key="1">
    <source>
        <dbReference type="SAM" id="Coils"/>
    </source>
</evidence>
<evidence type="ECO:0000313" key="3">
    <source>
        <dbReference type="Proteomes" id="UP001498398"/>
    </source>
</evidence>
<feature type="coiled-coil region" evidence="1">
    <location>
        <begin position="18"/>
        <end position="45"/>
    </location>
</feature>
<evidence type="ECO:0000313" key="2">
    <source>
        <dbReference type="EMBL" id="KAK7436902.1"/>
    </source>
</evidence>
<dbReference type="Proteomes" id="UP001498398">
    <property type="component" value="Unassembled WGS sequence"/>
</dbReference>
<proteinExistence type="predicted"/>
<reference evidence="2 3" key="1">
    <citation type="submission" date="2024-01" db="EMBL/GenBank/DDBJ databases">
        <title>A draft genome for the cacao thread blight pathogen Marasmiellus scandens.</title>
        <authorList>
            <person name="Baruah I.K."/>
            <person name="Leung J."/>
            <person name="Bukari Y."/>
            <person name="Amoako-Attah I."/>
            <person name="Meinhardt L.W."/>
            <person name="Bailey B.A."/>
            <person name="Cohen S.P."/>
        </authorList>
    </citation>
    <scope>NUCLEOTIDE SEQUENCE [LARGE SCALE GENOMIC DNA]</scope>
    <source>
        <strain evidence="2 3">GH-19</strain>
    </source>
</reference>